<reference evidence="1 2" key="1">
    <citation type="submission" date="2017-12" db="EMBL/GenBank/DDBJ databases">
        <title>Gene loss provides genomic basis for host adaptation in cereal stripe rust fungi.</title>
        <authorList>
            <person name="Xia C."/>
        </authorList>
    </citation>
    <scope>NUCLEOTIDE SEQUENCE [LARGE SCALE GENOMIC DNA]</scope>
    <source>
        <strain evidence="1 2">93TX-2</strain>
    </source>
</reference>
<dbReference type="VEuPathDB" id="FungiDB:PSTT_05151"/>
<dbReference type="AlphaFoldDB" id="A0A2S4VXZ3"/>
<gene>
    <name evidence="1" type="ORF">PSHT_07445</name>
</gene>
<protein>
    <submittedName>
        <fullName evidence="1">Uncharacterized protein</fullName>
    </submittedName>
</protein>
<keyword evidence="2" id="KW-1185">Reference proteome</keyword>
<dbReference type="Proteomes" id="UP000238274">
    <property type="component" value="Unassembled WGS sequence"/>
</dbReference>
<name>A0A2S4VXZ3_9BASI</name>
<evidence type="ECO:0000313" key="1">
    <source>
        <dbReference type="EMBL" id="POW14405.1"/>
    </source>
</evidence>
<comment type="caution">
    <text evidence="1">The sequence shown here is derived from an EMBL/GenBank/DDBJ whole genome shotgun (WGS) entry which is preliminary data.</text>
</comment>
<dbReference type="EMBL" id="PKSM01000091">
    <property type="protein sequence ID" value="POW14405.1"/>
    <property type="molecule type" value="Genomic_DNA"/>
</dbReference>
<proteinExistence type="predicted"/>
<reference evidence="2" key="2">
    <citation type="journal article" date="2018" name="BMC Genomics">
        <title>Genomic insights into host adaptation between the wheat stripe rust pathogen (Puccinia striiformis f. sp. tritici) and the barley stripe rust pathogen (Puccinia striiformis f. sp. hordei).</title>
        <authorList>
            <person name="Xia C."/>
            <person name="Wang M."/>
            <person name="Yin C."/>
            <person name="Cornejo O.E."/>
            <person name="Hulbert S.H."/>
            <person name="Chen X."/>
        </authorList>
    </citation>
    <scope>NUCLEOTIDE SEQUENCE [LARGE SCALE GENOMIC DNA]</scope>
    <source>
        <strain evidence="2">93TX-2</strain>
    </source>
</reference>
<accession>A0A2S4VXZ3</accession>
<reference evidence="2" key="3">
    <citation type="journal article" date="2018" name="Mol. Plant Microbe Interact.">
        <title>Genome sequence resources for the wheat stripe rust pathogen (Puccinia striiformis f. sp. tritici) and the barley stripe rust pathogen (Puccinia striiformis f. sp. hordei).</title>
        <authorList>
            <person name="Xia C."/>
            <person name="Wang M."/>
            <person name="Yin C."/>
            <person name="Cornejo O.E."/>
            <person name="Hulbert S.H."/>
            <person name="Chen X."/>
        </authorList>
    </citation>
    <scope>NUCLEOTIDE SEQUENCE [LARGE SCALE GENOMIC DNA]</scope>
    <source>
        <strain evidence="2">93TX-2</strain>
    </source>
</reference>
<dbReference type="VEuPathDB" id="FungiDB:PSHT_07445"/>
<organism evidence="1 2">
    <name type="scientific">Puccinia striiformis</name>
    <dbReference type="NCBI Taxonomy" id="27350"/>
    <lineage>
        <taxon>Eukaryota</taxon>
        <taxon>Fungi</taxon>
        <taxon>Dikarya</taxon>
        <taxon>Basidiomycota</taxon>
        <taxon>Pucciniomycotina</taxon>
        <taxon>Pucciniomycetes</taxon>
        <taxon>Pucciniales</taxon>
        <taxon>Pucciniaceae</taxon>
        <taxon>Puccinia</taxon>
    </lineage>
</organism>
<evidence type="ECO:0000313" key="2">
    <source>
        <dbReference type="Proteomes" id="UP000238274"/>
    </source>
</evidence>
<sequence length="245" mass="27875">MELDGKDLVLETKTLKMPLFVGNGGSSLTGGAMPDTFSLDLVLRKRKIHTSNPLEIDLQELHAFQHFQKLGEKRFFEMTNLSTNHRFNVLSIIKAYCRAHNKLVLRARLGSEHSSNSINPSRQVSRRKAQSDLYSPAALMNLTRSRMSSQEGTLTYLGLIEIRAGRNGVLEGIEDFLNNDYEYNNHQEVIHPGWIGKLTIEIQVSSADKLDHLILSRFNKSRLVDFLSPALITRQRKLDVRCSRK</sequence>